<dbReference type="Pfam" id="PF00565">
    <property type="entry name" value="SNase"/>
    <property type="match status" value="1"/>
</dbReference>
<dbReference type="EMBL" id="VXMH01000010">
    <property type="protein sequence ID" value="MYC93646.1"/>
    <property type="molecule type" value="Genomic_DNA"/>
</dbReference>
<feature type="region of interest" description="Disordered" evidence="1">
    <location>
        <begin position="35"/>
        <end position="70"/>
    </location>
</feature>
<evidence type="ECO:0000313" key="4">
    <source>
        <dbReference type="EMBL" id="MYC93646.1"/>
    </source>
</evidence>
<reference evidence="4" key="1">
    <citation type="submission" date="2019-09" db="EMBL/GenBank/DDBJ databases">
        <title>Characterisation of the sponge microbiome using genome-centric metagenomics.</title>
        <authorList>
            <person name="Engelberts J.P."/>
            <person name="Robbins S.J."/>
            <person name="De Goeij J.M."/>
            <person name="Aranda M."/>
            <person name="Bell S.C."/>
            <person name="Webster N.S."/>
        </authorList>
    </citation>
    <scope>NUCLEOTIDE SEQUENCE</scope>
    <source>
        <strain evidence="4">SB0661_bin_32</strain>
    </source>
</reference>
<feature type="compositionally biased region" description="Low complexity" evidence="1">
    <location>
        <begin position="51"/>
        <end position="68"/>
    </location>
</feature>
<feature type="compositionally biased region" description="Low complexity" evidence="1">
    <location>
        <begin position="35"/>
        <end position="44"/>
    </location>
</feature>
<dbReference type="SMART" id="SM00318">
    <property type="entry name" value="SNc"/>
    <property type="match status" value="1"/>
</dbReference>
<dbReference type="SUPFAM" id="SSF50199">
    <property type="entry name" value="Staphylococcal nuclease"/>
    <property type="match status" value="1"/>
</dbReference>
<protein>
    <recommendedName>
        <fullName evidence="3">TNase-like domain-containing protein</fullName>
    </recommendedName>
</protein>
<evidence type="ECO:0000256" key="1">
    <source>
        <dbReference type="SAM" id="MobiDB-lite"/>
    </source>
</evidence>
<name>A0A6B1D226_9CHLR</name>
<sequence length="287" mass="31218">MPWRKPMNGKIAGVALALASLFALTALQLQAQTPAAAPKTTPTTGPNTEKSNSTSPAPTMTPSPLSSSRDAVLNSALDGDSFTLTFTDNGQDATVHLANVDAPDSVTAAECFGRAAADYAARIVRETPRVSVRTVGDLKDGELSAYLVTPEGYLLNEQIVKLGFGRFSDDVLTLFTEGIQASQEKAETEGAGLWRACAETEEPRPCYLFSGAGMDSASKRALHEAFPELSEIQVNLLNVSYDPVQHELIALWHIWADRASRGLRIREYYSLSDCLRIRSELFEHNRR</sequence>
<gene>
    <name evidence="4" type="ORF">F4X14_01630</name>
</gene>
<feature type="chain" id="PRO_5025622170" description="TNase-like domain-containing protein" evidence="2">
    <location>
        <begin position="32"/>
        <end position="287"/>
    </location>
</feature>
<organism evidence="4">
    <name type="scientific">Caldilineaceae bacterium SB0661_bin_32</name>
    <dbReference type="NCBI Taxonomy" id="2605255"/>
    <lineage>
        <taxon>Bacteria</taxon>
        <taxon>Bacillati</taxon>
        <taxon>Chloroflexota</taxon>
        <taxon>Caldilineae</taxon>
        <taxon>Caldilineales</taxon>
        <taxon>Caldilineaceae</taxon>
    </lineage>
</organism>
<evidence type="ECO:0000259" key="3">
    <source>
        <dbReference type="PROSITE" id="PS50830"/>
    </source>
</evidence>
<feature type="signal peptide" evidence="2">
    <location>
        <begin position="1"/>
        <end position="31"/>
    </location>
</feature>
<proteinExistence type="predicted"/>
<dbReference type="Gene3D" id="2.40.50.90">
    <property type="match status" value="1"/>
</dbReference>
<comment type="caution">
    <text evidence="4">The sequence shown here is derived from an EMBL/GenBank/DDBJ whole genome shotgun (WGS) entry which is preliminary data.</text>
</comment>
<dbReference type="InterPro" id="IPR035437">
    <property type="entry name" value="SNase_OB-fold_sf"/>
</dbReference>
<keyword evidence="2" id="KW-0732">Signal</keyword>
<evidence type="ECO:0000256" key="2">
    <source>
        <dbReference type="SAM" id="SignalP"/>
    </source>
</evidence>
<feature type="domain" description="TNase-like" evidence="3">
    <location>
        <begin position="67"/>
        <end position="196"/>
    </location>
</feature>
<dbReference type="PROSITE" id="PS50830">
    <property type="entry name" value="TNASE_3"/>
    <property type="match status" value="1"/>
</dbReference>
<accession>A0A6B1D226</accession>
<dbReference type="InterPro" id="IPR016071">
    <property type="entry name" value="Staphylococal_nuclease_OB-fold"/>
</dbReference>
<dbReference type="AlphaFoldDB" id="A0A6B1D226"/>